<evidence type="ECO:0000313" key="3">
    <source>
        <dbReference type="Proteomes" id="UP001500902"/>
    </source>
</evidence>
<feature type="domain" description="FAD-binding FR-type" evidence="1">
    <location>
        <begin position="5"/>
        <end position="132"/>
    </location>
</feature>
<dbReference type="RefSeq" id="WP_344873514.1">
    <property type="nucleotide sequence ID" value="NZ_BAAAZP010000015.1"/>
</dbReference>
<dbReference type="PROSITE" id="PS51384">
    <property type="entry name" value="FAD_FR"/>
    <property type="match status" value="1"/>
</dbReference>
<evidence type="ECO:0000259" key="1">
    <source>
        <dbReference type="PROSITE" id="PS51384"/>
    </source>
</evidence>
<reference evidence="3" key="1">
    <citation type="journal article" date="2019" name="Int. J. Syst. Evol. Microbiol.">
        <title>The Global Catalogue of Microorganisms (GCM) 10K type strain sequencing project: providing services to taxonomists for standard genome sequencing and annotation.</title>
        <authorList>
            <consortium name="The Broad Institute Genomics Platform"/>
            <consortium name="The Broad Institute Genome Sequencing Center for Infectious Disease"/>
            <person name="Wu L."/>
            <person name="Ma J."/>
        </authorList>
    </citation>
    <scope>NUCLEOTIDE SEQUENCE [LARGE SCALE GENOMIC DNA]</scope>
    <source>
        <strain evidence="3">JCM 16904</strain>
    </source>
</reference>
<dbReference type="PANTHER" id="PTHR30157:SF0">
    <property type="entry name" value="NADPH-DEPENDENT FERRIC-CHELATE REDUCTASE"/>
    <property type="match status" value="1"/>
</dbReference>
<dbReference type="InterPro" id="IPR017927">
    <property type="entry name" value="FAD-bd_FR_type"/>
</dbReference>
<dbReference type="Pfam" id="PF04954">
    <property type="entry name" value="SIP"/>
    <property type="match status" value="1"/>
</dbReference>
<evidence type="ECO:0000313" key="2">
    <source>
        <dbReference type="EMBL" id="GAA3649682.1"/>
    </source>
</evidence>
<comment type="caution">
    <text evidence="2">The sequence shown here is derived from an EMBL/GenBank/DDBJ whole genome shotgun (WGS) entry which is preliminary data.</text>
</comment>
<dbReference type="Gene3D" id="2.40.30.10">
    <property type="entry name" value="Translation factors"/>
    <property type="match status" value="1"/>
</dbReference>
<dbReference type="PANTHER" id="PTHR30157">
    <property type="entry name" value="FERRIC REDUCTASE, NADPH-DEPENDENT"/>
    <property type="match status" value="1"/>
</dbReference>
<dbReference type="Proteomes" id="UP001500902">
    <property type="component" value="Unassembled WGS sequence"/>
</dbReference>
<proteinExistence type="predicted"/>
<dbReference type="CDD" id="cd06193">
    <property type="entry name" value="siderophore_interacting"/>
    <property type="match status" value="1"/>
</dbReference>
<dbReference type="SUPFAM" id="SSF63380">
    <property type="entry name" value="Riboflavin synthase domain-like"/>
    <property type="match status" value="1"/>
</dbReference>
<dbReference type="InterPro" id="IPR013113">
    <property type="entry name" value="SIP_FAD-bd"/>
</dbReference>
<keyword evidence="3" id="KW-1185">Reference proteome</keyword>
<sequence length="304" mass="33378">MTEPFRMFDVRVDRLERLSPSFLRVTFTGDDLHLFADNGFDQRIKLILPIPEHGLAHLPTGPDWFTRWRGLDSAKRNPMRTYTARLVRPRSAEVDVDVVMHPDGGPAARWAEGVRPGDVAVLFGPDNRYEARHGGLEFHPPAGTGCVLIAGDETAVPAICAILERLPAHLSGEVLMEVPRDDDILPVDSPAPVKVTWLARNGGERGAALIPAVRAAAARLLPPPPAAAPAPSDAAFDDVDVDAEELWEVPPEEPADHGPLYAWLAGEAGVIKTLRRHLVAERGMDRRSVAFMGYWRLGRSEQNE</sequence>
<dbReference type="InterPro" id="IPR039261">
    <property type="entry name" value="FNR_nucleotide-bd"/>
</dbReference>
<dbReference type="EMBL" id="BAAAZP010000015">
    <property type="protein sequence ID" value="GAA3649682.1"/>
    <property type="molecule type" value="Genomic_DNA"/>
</dbReference>
<dbReference type="InterPro" id="IPR039374">
    <property type="entry name" value="SIP_fam"/>
</dbReference>
<dbReference type="Gene3D" id="3.40.50.80">
    <property type="entry name" value="Nucleotide-binding domain of ferredoxin-NADP reductase (FNR) module"/>
    <property type="match status" value="1"/>
</dbReference>
<dbReference type="Pfam" id="PF08021">
    <property type="entry name" value="FAD_binding_9"/>
    <property type="match status" value="1"/>
</dbReference>
<dbReference type="InterPro" id="IPR017938">
    <property type="entry name" value="Riboflavin_synthase-like_b-brl"/>
</dbReference>
<protein>
    <recommendedName>
        <fullName evidence="1">FAD-binding FR-type domain-containing protein</fullName>
    </recommendedName>
</protein>
<accession>A0ABP7B699</accession>
<name>A0ABP7B699_9ACTN</name>
<gene>
    <name evidence="2" type="ORF">GCM10022224_010540</name>
</gene>
<dbReference type="InterPro" id="IPR007037">
    <property type="entry name" value="SIP_rossman_dom"/>
</dbReference>
<organism evidence="2 3">
    <name type="scientific">Nonomuraea antimicrobica</name>
    <dbReference type="NCBI Taxonomy" id="561173"/>
    <lineage>
        <taxon>Bacteria</taxon>
        <taxon>Bacillati</taxon>
        <taxon>Actinomycetota</taxon>
        <taxon>Actinomycetes</taxon>
        <taxon>Streptosporangiales</taxon>
        <taxon>Streptosporangiaceae</taxon>
        <taxon>Nonomuraea</taxon>
    </lineage>
</organism>